<feature type="compositionally biased region" description="Pro residues" evidence="1">
    <location>
        <begin position="1"/>
        <end position="11"/>
    </location>
</feature>
<accession>A0ABQ9LP98</accession>
<dbReference type="PANTHER" id="PTHR34660:SF21">
    <property type="entry name" value="MYB-LIKE PROTEIN X ISOFORM X2"/>
    <property type="match status" value="1"/>
</dbReference>
<feature type="compositionally biased region" description="Basic and acidic residues" evidence="1">
    <location>
        <begin position="164"/>
        <end position="191"/>
    </location>
</feature>
<feature type="region of interest" description="Disordered" evidence="1">
    <location>
        <begin position="1"/>
        <end position="109"/>
    </location>
</feature>
<dbReference type="PANTHER" id="PTHR34660">
    <property type="entry name" value="MYB-LIKE PROTEIN X"/>
    <property type="match status" value="1"/>
</dbReference>
<evidence type="ECO:0000256" key="1">
    <source>
        <dbReference type="SAM" id="MobiDB-lite"/>
    </source>
</evidence>
<proteinExistence type="predicted"/>
<feature type="region of interest" description="Disordered" evidence="1">
    <location>
        <begin position="396"/>
        <end position="421"/>
    </location>
</feature>
<dbReference type="Proteomes" id="UP001174677">
    <property type="component" value="Chromosome 10"/>
</dbReference>
<feature type="compositionally biased region" description="Basic and acidic residues" evidence="1">
    <location>
        <begin position="12"/>
        <end position="25"/>
    </location>
</feature>
<evidence type="ECO:0000313" key="2">
    <source>
        <dbReference type="EMBL" id="KAJ9169801.1"/>
    </source>
</evidence>
<feature type="region of interest" description="Disordered" evidence="1">
    <location>
        <begin position="214"/>
        <end position="349"/>
    </location>
</feature>
<reference evidence="2 3" key="1">
    <citation type="journal article" date="2023" name="Plant Biotechnol. J.">
        <title>Chromosome-level wild Hevea brasiliensis genome provides new tools for genomic-assisted breeding and valuable loci to elevate rubber yield.</title>
        <authorList>
            <person name="Cheng H."/>
            <person name="Song X."/>
            <person name="Hu Y."/>
            <person name="Wu T."/>
            <person name="Yang Q."/>
            <person name="An Z."/>
            <person name="Feng S."/>
            <person name="Deng Z."/>
            <person name="Wu W."/>
            <person name="Zeng X."/>
            <person name="Tu M."/>
            <person name="Wang X."/>
            <person name="Huang H."/>
        </authorList>
    </citation>
    <scope>NUCLEOTIDE SEQUENCE [LARGE SCALE GENOMIC DNA]</scope>
    <source>
        <strain evidence="2">MT/VB/25A 57/8</strain>
    </source>
</reference>
<feature type="region of interest" description="Disordered" evidence="1">
    <location>
        <begin position="153"/>
        <end position="193"/>
    </location>
</feature>
<dbReference type="EMBL" id="JARPOI010000010">
    <property type="protein sequence ID" value="KAJ9169801.1"/>
    <property type="molecule type" value="Genomic_DNA"/>
</dbReference>
<feature type="compositionally biased region" description="Polar residues" evidence="1">
    <location>
        <begin position="96"/>
        <end position="109"/>
    </location>
</feature>
<keyword evidence="3" id="KW-1185">Reference proteome</keyword>
<feature type="compositionally biased region" description="Basic and acidic residues" evidence="1">
    <location>
        <begin position="39"/>
        <end position="58"/>
    </location>
</feature>
<comment type="caution">
    <text evidence="2">The sequence shown here is derived from an EMBL/GenBank/DDBJ whole genome shotgun (WGS) entry which is preliminary data.</text>
</comment>
<sequence length="491" mass="56388">MSRCFPFPPPGYEKKARIEDTELLKKEKHKEKKHKKDKKEKEKREGKEKRNKDRSKEKHREKKDRKEKRKDKDKDKDRDKEKNQTSDEKRVEVQPSFYNGQKFGSNSLQSSEIKDSLYVQELARRIKDEDRASGSQMFQKVVATDQRRGEVQGMVVEGSIGNQSEEKEKVKIRNEDHKKINGQRNHFDTRGLGKAFHQNYSGVGQERVEGIVKLVEKKDAEKQMEGKEKGMHKESDGKGDKHKSRDREKNRKSKDKYRHKEEKEEKAKEITEPIKEKPQLKENVSKLKEGSKDSIDLRNIKSSETLKLTNASPSAEGNLGKRKELGKNGYLLDNGSRPNKFPRPLSSFPAVENGKKLEQCQATIQTSEKPELAKNHKVEIKEQKLNGLIAAQQPNICSTKPSSVGMPANENGETSSKPHPDTKYLSQILSIAEMEEWPDVDDQKWLFSSNHLQSKRPSSSSTVVDGTQQVWAEALRIESLDISAMPYVIPY</sequence>
<feature type="compositionally biased region" description="Basic residues" evidence="1">
    <location>
        <begin position="59"/>
        <end position="69"/>
    </location>
</feature>
<feature type="compositionally biased region" description="Basic and acidic residues" evidence="1">
    <location>
        <begin position="258"/>
        <end position="301"/>
    </location>
</feature>
<evidence type="ECO:0000313" key="3">
    <source>
        <dbReference type="Proteomes" id="UP001174677"/>
    </source>
</evidence>
<feature type="compositionally biased region" description="Polar residues" evidence="1">
    <location>
        <begin position="302"/>
        <end position="315"/>
    </location>
</feature>
<gene>
    <name evidence="2" type="ORF">P3X46_017952</name>
</gene>
<organism evidence="2 3">
    <name type="scientific">Hevea brasiliensis</name>
    <name type="common">Para rubber tree</name>
    <name type="synonym">Siphonia brasiliensis</name>
    <dbReference type="NCBI Taxonomy" id="3981"/>
    <lineage>
        <taxon>Eukaryota</taxon>
        <taxon>Viridiplantae</taxon>
        <taxon>Streptophyta</taxon>
        <taxon>Embryophyta</taxon>
        <taxon>Tracheophyta</taxon>
        <taxon>Spermatophyta</taxon>
        <taxon>Magnoliopsida</taxon>
        <taxon>eudicotyledons</taxon>
        <taxon>Gunneridae</taxon>
        <taxon>Pentapetalae</taxon>
        <taxon>rosids</taxon>
        <taxon>fabids</taxon>
        <taxon>Malpighiales</taxon>
        <taxon>Euphorbiaceae</taxon>
        <taxon>Crotonoideae</taxon>
        <taxon>Micrandreae</taxon>
        <taxon>Hevea</taxon>
    </lineage>
</organism>
<name>A0ABQ9LP98_HEVBR</name>
<feature type="compositionally biased region" description="Basic residues" evidence="1">
    <location>
        <begin position="26"/>
        <end position="38"/>
    </location>
</feature>
<protein>
    <submittedName>
        <fullName evidence="2">Uncharacterized protein</fullName>
    </submittedName>
</protein>
<feature type="compositionally biased region" description="Basic and acidic residues" evidence="1">
    <location>
        <begin position="70"/>
        <end position="92"/>
    </location>
</feature>
<feature type="compositionally biased region" description="Basic and acidic residues" evidence="1">
    <location>
        <begin position="214"/>
        <end position="249"/>
    </location>
</feature>